<dbReference type="AlphaFoldDB" id="A0A8S4BLW6"/>
<accession>A0A8S4BLW6</accession>
<reference evidence="2" key="1">
    <citation type="submission" date="2021-05" db="EMBL/GenBank/DDBJ databases">
        <authorList>
            <person name="Tigano A."/>
        </authorList>
    </citation>
    <scope>NUCLEOTIDE SEQUENCE</scope>
</reference>
<gene>
    <name evidence="2" type="ORF">MMEN_LOCUS17906</name>
</gene>
<evidence type="ECO:0000256" key="1">
    <source>
        <dbReference type="SAM" id="MobiDB-lite"/>
    </source>
</evidence>
<keyword evidence="3" id="KW-1185">Reference proteome</keyword>
<organism evidence="2 3">
    <name type="scientific">Menidia menidia</name>
    <name type="common">Atlantic silverside</name>
    <dbReference type="NCBI Taxonomy" id="238744"/>
    <lineage>
        <taxon>Eukaryota</taxon>
        <taxon>Metazoa</taxon>
        <taxon>Chordata</taxon>
        <taxon>Craniata</taxon>
        <taxon>Vertebrata</taxon>
        <taxon>Euteleostomi</taxon>
        <taxon>Actinopterygii</taxon>
        <taxon>Neopterygii</taxon>
        <taxon>Teleostei</taxon>
        <taxon>Neoteleostei</taxon>
        <taxon>Acanthomorphata</taxon>
        <taxon>Ovalentaria</taxon>
        <taxon>Atherinomorphae</taxon>
        <taxon>Atheriniformes</taxon>
        <taxon>Atherinopsidae</taxon>
        <taxon>Menidiinae</taxon>
        <taxon>Menidia</taxon>
    </lineage>
</organism>
<dbReference type="EMBL" id="CAJRST010036778">
    <property type="protein sequence ID" value="CAG5994879.1"/>
    <property type="molecule type" value="Genomic_DNA"/>
</dbReference>
<comment type="caution">
    <text evidence="2">The sequence shown here is derived from an EMBL/GenBank/DDBJ whole genome shotgun (WGS) entry which is preliminary data.</text>
</comment>
<dbReference type="OrthoDB" id="8922241at2759"/>
<dbReference type="Proteomes" id="UP000677803">
    <property type="component" value="Unassembled WGS sequence"/>
</dbReference>
<name>A0A8S4BLW6_9TELE</name>
<feature type="region of interest" description="Disordered" evidence="1">
    <location>
        <begin position="63"/>
        <end position="97"/>
    </location>
</feature>
<evidence type="ECO:0000313" key="3">
    <source>
        <dbReference type="Proteomes" id="UP000677803"/>
    </source>
</evidence>
<sequence>MAELDPLLSSFQSQLSEVMEAVVRGAVLEVTRLVEDVFLREVRRRRREAESLRRRLRWTEAGRDIPEESLQDQDPPGGECPGSRLHSLLLPVPLTQA</sequence>
<protein>
    <submittedName>
        <fullName evidence="2">(Atlantic silverside) hypothetical protein</fullName>
    </submittedName>
</protein>
<proteinExistence type="predicted"/>
<evidence type="ECO:0000313" key="2">
    <source>
        <dbReference type="EMBL" id="CAG5994879.1"/>
    </source>
</evidence>